<name>A0A348APJ0_9FIRM</name>
<dbReference type="KEGG" id="mana:MAMMFC1_03697"/>
<evidence type="ECO:0000313" key="1">
    <source>
        <dbReference type="EMBL" id="BBB92988.1"/>
    </source>
</evidence>
<evidence type="ECO:0000313" key="2">
    <source>
        <dbReference type="Proteomes" id="UP000276437"/>
    </source>
</evidence>
<dbReference type="AlphaFoldDB" id="A0A348APJ0"/>
<keyword evidence="2" id="KW-1185">Reference proteome</keyword>
<sequence>MKILNVRDTRQHYSEVNQKVLAGLEITTVMGRSNENAVSHIRREYLDYLLTKIKLSAYAVKDTQIGGFTVVCETIDMYREGDTLESAIDKPSCCCRQLCSFGFF</sequence>
<gene>
    <name evidence="1" type="ORF">MAMMFC1_03697</name>
</gene>
<reference evidence="1 2" key="1">
    <citation type="journal article" date="2018" name="Int. J. Syst. Evol. Microbiol.">
        <title>Methylomusa anaerophila gen. nov., sp. nov., an anaerobic methanol-utilizing bacterium isolated from a microbial fuel cell.</title>
        <authorList>
            <person name="Amano N."/>
            <person name="Yamamuro A."/>
            <person name="Miyahara M."/>
            <person name="Kouzuma A."/>
            <person name="Abe T."/>
            <person name="Watanabe K."/>
        </authorList>
    </citation>
    <scope>NUCLEOTIDE SEQUENCE [LARGE SCALE GENOMIC DNA]</scope>
    <source>
        <strain evidence="1 2">MMFC1</strain>
    </source>
</reference>
<dbReference type="EMBL" id="AP018449">
    <property type="protein sequence ID" value="BBB92988.1"/>
    <property type="molecule type" value="Genomic_DNA"/>
</dbReference>
<dbReference type="InterPro" id="IPR035424">
    <property type="entry name" value="Antitoxin_RelB"/>
</dbReference>
<protein>
    <submittedName>
        <fullName evidence="1">Uncharacterized protein</fullName>
    </submittedName>
</protein>
<proteinExistence type="predicted"/>
<accession>A0A348APJ0</accession>
<dbReference type="RefSeq" id="WP_126309872.1">
    <property type="nucleotide sequence ID" value="NZ_AP018449.1"/>
</dbReference>
<dbReference type="Proteomes" id="UP000276437">
    <property type="component" value="Chromosome"/>
</dbReference>
<dbReference type="OrthoDB" id="2081829at2"/>
<dbReference type="Pfam" id="PF12910">
    <property type="entry name" value="PHD_like"/>
    <property type="match status" value="1"/>
</dbReference>
<organism evidence="1 2">
    <name type="scientific">Methylomusa anaerophila</name>
    <dbReference type="NCBI Taxonomy" id="1930071"/>
    <lineage>
        <taxon>Bacteria</taxon>
        <taxon>Bacillati</taxon>
        <taxon>Bacillota</taxon>
        <taxon>Negativicutes</taxon>
        <taxon>Selenomonadales</taxon>
        <taxon>Sporomusaceae</taxon>
        <taxon>Methylomusa</taxon>
    </lineage>
</organism>